<dbReference type="EMBL" id="PGXC01000003">
    <property type="protein sequence ID" value="PKK91016.1"/>
    <property type="molecule type" value="Genomic_DNA"/>
</dbReference>
<accession>A0A2N1PRQ8</accession>
<evidence type="ECO:0000313" key="2">
    <source>
        <dbReference type="Proteomes" id="UP000233256"/>
    </source>
</evidence>
<proteinExistence type="predicted"/>
<dbReference type="AlphaFoldDB" id="A0A2N1PRQ8"/>
<sequence length="108" mass="11630">MTTKSININLELPQDIASGVYSNFQTITFSPTEFVLDFARIVPNAPSGKVLARVITHPAHAKALVEHLKSAVQAFEEKYGPIAIATENHGSGSIGFRAVPREVAEADI</sequence>
<dbReference type="Pfam" id="PF11950">
    <property type="entry name" value="DUF3467"/>
    <property type="match status" value="1"/>
</dbReference>
<protein>
    <submittedName>
        <fullName evidence="1">DUF3467 domain-containing protein</fullName>
    </submittedName>
</protein>
<dbReference type="InterPro" id="IPR021857">
    <property type="entry name" value="DUF3467"/>
</dbReference>
<gene>
    <name evidence="1" type="ORF">CVV64_04390</name>
</gene>
<name>A0A2N1PRQ8_9BACT</name>
<evidence type="ECO:0000313" key="1">
    <source>
        <dbReference type="EMBL" id="PKK91016.1"/>
    </source>
</evidence>
<organism evidence="1 2">
    <name type="scientific">Candidatus Wallbacteria bacterium HGW-Wallbacteria-1</name>
    <dbReference type="NCBI Taxonomy" id="2013854"/>
    <lineage>
        <taxon>Bacteria</taxon>
        <taxon>Candidatus Walliibacteriota</taxon>
    </lineage>
</organism>
<reference evidence="1 2" key="1">
    <citation type="journal article" date="2017" name="ISME J.">
        <title>Potential for microbial H2 and metal transformations associated with novel bacteria and archaea in deep terrestrial subsurface sediments.</title>
        <authorList>
            <person name="Hernsdorf A.W."/>
            <person name="Amano Y."/>
            <person name="Miyakawa K."/>
            <person name="Ise K."/>
            <person name="Suzuki Y."/>
            <person name="Anantharaman K."/>
            <person name="Probst A."/>
            <person name="Burstein D."/>
            <person name="Thomas B.C."/>
            <person name="Banfield J.F."/>
        </authorList>
    </citation>
    <scope>NUCLEOTIDE SEQUENCE [LARGE SCALE GENOMIC DNA]</scope>
    <source>
        <strain evidence="1">HGW-Wallbacteria-1</strain>
    </source>
</reference>
<dbReference type="Proteomes" id="UP000233256">
    <property type="component" value="Unassembled WGS sequence"/>
</dbReference>
<comment type="caution">
    <text evidence="1">The sequence shown here is derived from an EMBL/GenBank/DDBJ whole genome shotgun (WGS) entry which is preliminary data.</text>
</comment>